<accession>A0A5C5XKR1</accession>
<dbReference type="SUPFAM" id="SSF53254">
    <property type="entry name" value="Phosphoglycerate mutase-like"/>
    <property type="match status" value="1"/>
</dbReference>
<dbReference type="AlphaFoldDB" id="A0A5C5XKR1"/>
<dbReference type="PANTHER" id="PTHR48100">
    <property type="entry name" value="BROAD-SPECIFICITY PHOSPHATASE YOR283W-RELATED"/>
    <property type="match status" value="1"/>
</dbReference>
<dbReference type="Proteomes" id="UP000316095">
    <property type="component" value="Unassembled WGS sequence"/>
</dbReference>
<dbReference type="Gene3D" id="3.40.50.1240">
    <property type="entry name" value="Phosphoglycerate mutase-like"/>
    <property type="match status" value="1"/>
</dbReference>
<dbReference type="EMBL" id="SJPG01000001">
    <property type="protein sequence ID" value="TWT63444.1"/>
    <property type="molecule type" value="Genomic_DNA"/>
</dbReference>
<dbReference type="Pfam" id="PF00300">
    <property type="entry name" value="His_Phos_1"/>
    <property type="match status" value="1"/>
</dbReference>
<dbReference type="InterPro" id="IPR050275">
    <property type="entry name" value="PGM_Phosphatase"/>
</dbReference>
<dbReference type="CDD" id="cd07067">
    <property type="entry name" value="HP_PGM_like"/>
    <property type="match status" value="1"/>
</dbReference>
<evidence type="ECO:0000256" key="1">
    <source>
        <dbReference type="PIRSR" id="PIRSR613078-2"/>
    </source>
</evidence>
<dbReference type="GO" id="GO:0005737">
    <property type="term" value="C:cytoplasm"/>
    <property type="evidence" value="ECO:0007669"/>
    <property type="project" value="TreeGrafter"/>
</dbReference>
<dbReference type="OrthoDB" id="9782128at2"/>
<protein>
    <submittedName>
        <fullName evidence="2">Phosphoserine phosphatase 1</fullName>
        <ecNumber evidence="2">3.1.3.3</ecNumber>
    </submittedName>
</protein>
<sequence length="214" mass="24211">MLPRPEADSAILLLIRHGATEANLRRPYILQGRTLNGPLSETGIEQVTKARDFLKDFPIDACYASPMVRARQSAEIIAEPHGHEVQSLEEIIEVHVGDWESKSWDIIMQEDPELYQQFMKNPATIPYKNGESYHDVQQRIVPAFKKLAEENLGRMITVVAHNVVNRTLLAHLLDLDLKYAKDLKQNNACVNVLKYSEGKLKVVTMNGVFHLGEA</sequence>
<gene>
    <name evidence="2" type="primary">pspA_3</name>
    <name evidence="2" type="ORF">Pan54_41970</name>
</gene>
<dbReference type="InterPro" id="IPR029033">
    <property type="entry name" value="His_PPase_superfam"/>
</dbReference>
<keyword evidence="3" id="KW-1185">Reference proteome</keyword>
<feature type="binding site" evidence="1">
    <location>
        <begin position="16"/>
        <end position="23"/>
    </location>
    <ligand>
        <name>substrate</name>
    </ligand>
</feature>
<dbReference type="InterPro" id="IPR013078">
    <property type="entry name" value="His_Pase_superF_clade-1"/>
</dbReference>
<feature type="binding site" evidence="1">
    <location>
        <position position="69"/>
    </location>
    <ligand>
        <name>substrate</name>
    </ligand>
</feature>
<keyword evidence="2" id="KW-0378">Hydrolase</keyword>
<dbReference type="GO" id="GO:0016791">
    <property type="term" value="F:phosphatase activity"/>
    <property type="evidence" value="ECO:0007669"/>
    <property type="project" value="TreeGrafter"/>
</dbReference>
<organism evidence="2 3">
    <name type="scientific">Rubinisphaera italica</name>
    <dbReference type="NCBI Taxonomy" id="2527969"/>
    <lineage>
        <taxon>Bacteria</taxon>
        <taxon>Pseudomonadati</taxon>
        <taxon>Planctomycetota</taxon>
        <taxon>Planctomycetia</taxon>
        <taxon>Planctomycetales</taxon>
        <taxon>Planctomycetaceae</taxon>
        <taxon>Rubinisphaera</taxon>
    </lineage>
</organism>
<dbReference type="SMART" id="SM00855">
    <property type="entry name" value="PGAM"/>
    <property type="match status" value="1"/>
</dbReference>
<reference evidence="2 3" key="1">
    <citation type="submission" date="2019-02" db="EMBL/GenBank/DDBJ databases">
        <title>Deep-cultivation of Planctomycetes and their phenomic and genomic characterization uncovers novel biology.</title>
        <authorList>
            <person name="Wiegand S."/>
            <person name="Jogler M."/>
            <person name="Boedeker C."/>
            <person name="Pinto D."/>
            <person name="Vollmers J."/>
            <person name="Rivas-Marin E."/>
            <person name="Kohn T."/>
            <person name="Peeters S.H."/>
            <person name="Heuer A."/>
            <person name="Rast P."/>
            <person name="Oberbeckmann S."/>
            <person name="Bunk B."/>
            <person name="Jeske O."/>
            <person name="Meyerdierks A."/>
            <person name="Storesund J.E."/>
            <person name="Kallscheuer N."/>
            <person name="Luecker S."/>
            <person name="Lage O.M."/>
            <person name="Pohl T."/>
            <person name="Merkel B.J."/>
            <person name="Hornburger P."/>
            <person name="Mueller R.-W."/>
            <person name="Bruemmer F."/>
            <person name="Labrenz M."/>
            <person name="Spormann A.M."/>
            <person name="Op Den Camp H."/>
            <person name="Overmann J."/>
            <person name="Amann R."/>
            <person name="Jetten M.S.M."/>
            <person name="Mascher T."/>
            <person name="Medema M.H."/>
            <person name="Devos D.P."/>
            <person name="Kaster A.-K."/>
            <person name="Ovreas L."/>
            <person name="Rohde M."/>
            <person name="Galperin M.Y."/>
            <person name="Jogler C."/>
        </authorList>
    </citation>
    <scope>NUCLEOTIDE SEQUENCE [LARGE SCALE GENOMIC DNA]</scope>
    <source>
        <strain evidence="2 3">Pan54</strain>
    </source>
</reference>
<evidence type="ECO:0000313" key="3">
    <source>
        <dbReference type="Proteomes" id="UP000316095"/>
    </source>
</evidence>
<dbReference type="EC" id="3.1.3.3" evidence="2"/>
<evidence type="ECO:0000313" key="2">
    <source>
        <dbReference type="EMBL" id="TWT63444.1"/>
    </source>
</evidence>
<dbReference type="RefSeq" id="WP_146505190.1">
    <property type="nucleotide sequence ID" value="NZ_SJPG01000001.1"/>
</dbReference>
<name>A0A5C5XKR1_9PLAN</name>
<comment type="caution">
    <text evidence="2">The sequence shown here is derived from an EMBL/GenBank/DDBJ whole genome shotgun (WGS) entry which is preliminary data.</text>
</comment>
<dbReference type="PANTHER" id="PTHR48100:SF1">
    <property type="entry name" value="HISTIDINE PHOSPHATASE FAMILY PROTEIN-RELATED"/>
    <property type="match status" value="1"/>
</dbReference>
<dbReference type="PIRSF" id="PIRSF000709">
    <property type="entry name" value="6PFK_2-Ptase"/>
    <property type="match status" value="1"/>
</dbReference>
<proteinExistence type="predicted"/>